<evidence type="ECO:0000313" key="2">
    <source>
        <dbReference type="EMBL" id="STJ54628.1"/>
    </source>
</evidence>
<dbReference type="HAMAP" id="MF_04134">
    <property type="entry name" value="GT_LAMBD"/>
    <property type="match status" value="1"/>
</dbReference>
<accession>A0A376WXB5</accession>
<feature type="domain" description="Minor tail T" evidence="1">
    <location>
        <begin position="14"/>
        <end position="92"/>
    </location>
</feature>
<name>A0A376WXB5_ECOLX</name>
<reference evidence="2 3" key="1">
    <citation type="submission" date="2018-06" db="EMBL/GenBank/DDBJ databases">
        <authorList>
            <consortium name="Pathogen Informatics"/>
            <person name="Doyle S."/>
        </authorList>
    </citation>
    <scope>NUCLEOTIDE SEQUENCE [LARGE SCALE GENOMIC DNA]</scope>
    <source>
        <strain evidence="2 3">NCTC9045</strain>
    </source>
</reference>
<dbReference type="Proteomes" id="UP000254503">
    <property type="component" value="Unassembled WGS sequence"/>
</dbReference>
<dbReference type="Pfam" id="PF06223">
    <property type="entry name" value="Phage_tail_T"/>
    <property type="match status" value="1"/>
</dbReference>
<evidence type="ECO:0000259" key="1">
    <source>
        <dbReference type="Pfam" id="PF06223"/>
    </source>
</evidence>
<evidence type="ECO:0000313" key="3">
    <source>
        <dbReference type="Proteomes" id="UP000254503"/>
    </source>
</evidence>
<dbReference type="NCBIfam" id="TIGR01715">
    <property type="entry name" value="phage_lam_T"/>
    <property type="match status" value="1"/>
</dbReference>
<protein>
    <submittedName>
        <fullName evidence="2">Phage minor tail protein</fullName>
    </submittedName>
</protein>
<sequence length="137" mass="15329">MGRPDWRAMLAGMTSTEYADWRRFYRTHYFHDTQLDMHFSGLTYAVLSLFFCDPDMHPSDFSLLVPRREEAQTERPDEEDMLMQKAAGLAGGVRFGGDRGRDILSSADVADVMVDDAALMMASAGIPGGVRYVPAGW</sequence>
<dbReference type="EMBL" id="UGDD01000002">
    <property type="protein sequence ID" value="STJ54628.1"/>
    <property type="molecule type" value="Genomic_DNA"/>
</dbReference>
<proteinExistence type="inferred from homology"/>
<dbReference type="AlphaFoldDB" id="A0A376WXB5"/>
<organism evidence="2 3">
    <name type="scientific">Escherichia coli</name>
    <dbReference type="NCBI Taxonomy" id="562"/>
    <lineage>
        <taxon>Bacteria</taxon>
        <taxon>Pseudomonadati</taxon>
        <taxon>Pseudomonadota</taxon>
        <taxon>Gammaproteobacteria</taxon>
        <taxon>Enterobacterales</taxon>
        <taxon>Enterobacteriaceae</taxon>
        <taxon>Escherichia</taxon>
    </lineage>
</organism>
<gene>
    <name evidence="2" type="ORF">NCTC9045_02528</name>
</gene>
<dbReference type="InterPro" id="IPR009350">
    <property type="entry name" value="Phage_tail_T"/>
</dbReference>
<dbReference type="InterPro" id="IPR043704">
    <property type="entry name" value="Tail_assembly_GT"/>
</dbReference>